<dbReference type="GO" id="GO:0000139">
    <property type="term" value="C:Golgi membrane"/>
    <property type="evidence" value="ECO:0007669"/>
    <property type="project" value="UniProtKB-SubCell"/>
</dbReference>
<dbReference type="GO" id="GO:0045489">
    <property type="term" value="P:pectin biosynthetic process"/>
    <property type="evidence" value="ECO:0007669"/>
    <property type="project" value="UniProtKB-UniPathway"/>
</dbReference>
<dbReference type="Pfam" id="PF25557">
    <property type="entry name" value="GAUT_1"/>
    <property type="match status" value="1"/>
</dbReference>
<dbReference type="InterPro" id="IPR029044">
    <property type="entry name" value="Nucleotide-diphossugar_trans"/>
</dbReference>
<dbReference type="GO" id="GO:0047262">
    <property type="term" value="F:polygalacturonate 4-alpha-galacturonosyltransferase activity"/>
    <property type="evidence" value="ECO:0007669"/>
    <property type="project" value="InterPro"/>
</dbReference>
<feature type="region of interest" description="Disordered" evidence="6">
    <location>
        <begin position="132"/>
        <end position="160"/>
    </location>
</feature>
<keyword evidence="5" id="KW-0961">Cell wall biogenesis/degradation</keyword>
<evidence type="ECO:0000256" key="5">
    <source>
        <dbReference type="RuleBase" id="RU362027"/>
    </source>
</evidence>
<dbReference type="Proteomes" id="UP000594263">
    <property type="component" value="Unplaced"/>
</dbReference>
<dbReference type="InterPro" id="IPR002495">
    <property type="entry name" value="Glyco_trans_8"/>
</dbReference>
<protein>
    <recommendedName>
        <fullName evidence="5">Hexosyltransferase</fullName>
        <ecNumber evidence="5">2.4.1.-</ecNumber>
    </recommendedName>
</protein>
<sequence>MKGGGSSYALPAKRRWRRAIGVLLLVLLSMLLPLAFLLGLHNGFLSAGISFDQQSSIFDVLPGVDESDATSTRKEWENDNSERVQYIIQKMGTDNSKVFFHAVDIDKKMNDPLTNFGNETENKIVDVVPEEISHQTPGSHAPPDLPKPKTIPAEDNASGDQLDITTETATNAVEESEDSCELKYGSYCIWRREHREEMKDTMVKKLKDLLFVARAYYPSVAKLPGQDNLSHELKQNIQEFEHIFSEAITDADLPNQIEHKVQKMEDAIAKAKAVVADCNNVDKKLQQLVDLTEDEARFHMKQSAYLYQIGVQTMPKSFHCLFMRLTVEYFQSTNDIELPLDEKFMNPSLQHYVLFSKNVLAASVVINSTVMHAKESGNQVFHIFTDRQNYFAMKFWFYQANYQEAAVEVLNIEEIELPDKATLQLYLPEEYRVSVHGLNNSRPTQIKTEYISVFSHSHYFLPDIFHYLKKIVVLDDDVVVQQDLSALWSLDMEGKVNGAVQRCSLRLGQLRRYMGEKYFDEKSCLWMSGLNVIDLVRWREQDITGTYNNLMREPLSANVSSETLPLRSSYLSFQNQLYPLDDKWALSGLGHDYGVNAESVENAAVLHYNGNMKPWLDLGIPSYRSYWKMYLDSENQFLSQCNVNS</sequence>
<comment type="similarity">
    <text evidence="2 5">Belongs to the glycosyltransferase 8 family.</text>
</comment>
<dbReference type="GO" id="GO:0071555">
    <property type="term" value="P:cell wall organization"/>
    <property type="evidence" value="ECO:0007669"/>
    <property type="project" value="UniProtKB-KW"/>
</dbReference>
<comment type="subcellular location">
    <subcellularLocation>
        <location evidence="5">Golgi apparatus membrane</location>
        <topology evidence="5">Single-pass type II membrane protein</topology>
    </subcellularLocation>
</comment>
<evidence type="ECO:0000313" key="8">
    <source>
        <dbReference type="Proteomes" id="UP000594263"/>
    </source>
</evidence>
<dbReference type="OMA" id="PSFHHVE"/>
<dbReference type="Gene3D" id="3.90.550.10">
    <property type="entry name" value="Spore Coat Polysaccharide Biosynthesis Protein SpsA, Chain A"/>
    <property type="match status" value="1"/>
</dbReference>
<name>A0A7N0RAM7_KALFE</name>
<keyword evidence="5" id="KW-0333">Golgi apparatus</keyword>
<keyword evidence="8" id="KW-1185">Reference proteome</keyword>
<organism evidence="7 8">
    <name type="scientific">Kalanchoe fedtschenkoi</name>
    <name type="common">Lavender scallops</name>
    <name type="synonym">South American air plant</name>
    <dbReference type="NCBI Taxonomy" id="63787"/>
    <lineage>
        <taxon>Eukaryota</taxon>
        <taxon>Viridiplantae</taxon>
        <taxon>Streptophyta</taxon>
        <taxon>Embryophyta</taxon>
        <taxon>Tracheophyta</taxon>
        <taxon>Spermatophyta</taxon>
        <taxon>Magnoliopsida</taxon>
        <taxon>eudicotyledons</taxon>
        <taxon>Gunneridae</taxon>
        <taxon>Pentapetalae</taxon>
        <taxon>Saxifragales</taxon>
        <taxon>Crassulaceae</taxon>
        <taxon>Kalanchoe</taxon>
    </lineage>
</organism>
<evidence type="ECO:0000313" key="7">
    <source>
        <dbReference type="EnsemblPlants" id="Kaladp0006s0094.1.v1.1"/>
    </source>
</evidence>
<dbReference type="EC" id="2.4.1.-" evidence="5"/>
<proteinExistence type="inferred from homology"/>
<dbReference type="InterPro" id="IPR029993">
    <property type="entry name" value="GAUT"/>
</dbReference>
<dbReference type="PANTHER" id="PTHR32116:SF12">
    <property type="entry name" value="GALACTURONOSYLTRANSFERASE 7-RELATED"/>
    <property type="match status" value="1"/>
</dbReference>
<reference evidence="7" key="1">
    <citation type="submission" date="2021-01" db="UniProtKB">
        <authorList>
            <consortium name="EnsemblPlants"/>
        </authorList>
    </citation>
    <scope>IDENTIFICATION</scope>
</reference>
<dbReference type="UniPathway" id="UPA00845"/>
<dbReference type="EnsemblPlants" id="Kaladp0006s0094.1.v1.1">
    <property type="protein sequence ID" value="Kaladp0006s0094.1.v1.1"/>
    <property type="gene ID" value="Kaladp0006s0094.v1.1"/>
</dbReference>
<evidence type="ECO:0000256" key="3">
    <source>
        <dbReference type="ARBA" id="ARBA00022676"/>
    </source>
</evidence>
<comment type="pathway">
    <text evidence="1 5">Glycan metabolism; pectin biosynthesis.</text>
</comment>
<dbReference type="SUPFAM" id="SSF53448">
    <property type="entry name" value="Nucleotide-diphospho-sugar transferases"/>
    <property type="match status" value="1"/>
</dbReference>
<dbReference type="Gramene" id="Kaladp0006s0094.1.v1.1">
    <property type="protein sequence ID" value="Kaladp0006s0094.1.v1.1"/>
    <property type="gene ID" value="Kaladp0006s0094.v1.1"/>
</dbReference>
<evidence type="ECO:0000256" key="4">
    <source>
        <dbReference type="ARBA" id="ARBA00022679"/>
    </source>
</evidence>
<keyword evidence="4" id="KW-0808">Transferase</keyword>
<accession>A0A7N0RAM7</accession>
<dbReference type="AlphaFoldDB" id="A0A7N0RAM7"/>
<dbReference type="Pfam" id="PF01501">
    <property type="entry name" value="Glyco_transf_8"/>
    <property type="match status" value="1"/>
</dbReference>
<evidence type="ECO:0000256" key="6">
    <source>
        <dbReference type="SAM" id="MobiDB-lite"/>
    </source>
</evidence>
<evidence type="ECO:0000256" key="1">
    <source>
        <dbReference type="ARBA" id="ARBA00004877"/>
    </source>
</evidence>
<keyword evidence="3 5" id="KW-0328">Glycosyltransferase</keyword>
<evidence type="ECO:0000256" key="2">
    <source>
        <dbReference type="ARBA" id="ARBA00006351"/>
    </source>
</evidence>
<dbReference type="PANTHER" id="PTHR32116">
    <property type="entry name" value="GALACTURONOSYLTRANSFERASE 4-RELATED"/>
    <property type="match status" value="1"/>
</dbReference>